<accession>A0A026WFC3</accession>
<proteinExistence type="predicted"/>
<dbReference type="EMBL" id="KK107250">
    <property type="protein sequence ID" value="EZA54381.1"/>
    <property type="molecule type" value="Genomic_DNA"/>
</dbReference>
<gene>
    <name evidence="1" type="ORF">X777_05611</name>
</gene>
<sequence>MIICHYHVDSHANVRFETKLRYRTMFIGTSQLIQQSKNARVGKVECYSYVLLAIPYLPRINSLPAVLLRSFSP</sequence>
<dbReference type="AlphaFoldDB" id="A0A026WFC3"/>
<evidence type="ECO:0000313" key="1">
    <source>
        <dbReference type="EMBL" id="EZA54381.1"/>
    </source>
</evidence>
<reference evidence="1 2" key="1">
    <citation type="journal article" date="2014" name="Curr. Biol.">
        <title>The genome of the clonal raider ant Cerapachys biroi.</title>
        <authorList>
            <person name="Oxley P.R."/>
            <person name="Ji L."/>
            <person name="Fetter-Pruneda I."/>
            <person name="McKenzie S.K."/>
            <person name="Li C."/>
            <person name="Hu H."/>
            <person name="Zhang G."/>
            <person name="Kronauer D.J."/>
        </authorList>
    </citation>
    <scope>NUCLEOTIDE SEQUENCE [LARGE SCALE GENOMIC DNA]</scope>
</reference>
<evidence type="ECO:0000313" key="2">
    <source>
        <dbReference type="Proteomes" id="UP000053097"/>
    </source>
</evidence>
<organism evidence="1 2">
    <name type="scientific">Ooceraea biroi</name>
    <name type="common">Clonal raider ant</name>
    <name type="synonym">Cerapachys biroi</name>
    <dbReference type="NCBI Taxonomy" id="2015173"/>
    <lineage>
        <taxon>Eukaryota</taxon>
        <taxon>Metazoa</taxon>
        <taxon>Ecdysozoa</taxon>
        <taxon>Arthropoda</taxon>
        <taxon>Hexapoda</taxon>
        <taxon>Insecta</taxon>
        <taxon>Pterygota</taxon>
        <taxon>Neoptera</taxon>
        <taxon>Endopterygota</taxon>
        <taxon>Hymenoptera</taxon>
        <taxon>Apocrita</taxon>
        <taxon>Aculeata</taxon>
        <taxon>Formicoidea</taxon>
        <taxon>Formicidae</taxon>
        <taxon>Dorylinae</taxon>
        <taxon>Ooceraea</taxon>
    </lineage>
</organism>
<dbReference type="Proteomes" id="UP000053097">
    <property type="component" value="Unassembled WGS sequence"/>
</dbReference>
<protein>
    <submittedName>
        <fullName evidence="1">Uncharacterized protein</fullName>
    </submittedName>
</protein>
<name>A0A026WFC3_OOCBI</name>
<keyword evidence="2" id="KW-1185">Reference proteome</keyword>